<dbReference type="EnsemblMetazoa" id="ASTEI01635-RA">
    <property type="protein sequence ID" value="ASTEI01635-PA"/>
    <property type="gene ID" value="ASTEI01635"/>
</dbReference>
<accession>A0A182XZJ9</accession>
<dbReference type="VEuPathDB" id="VectorBase:ASTEI20_040684"/>
<evidence type="ECO:0000313" key="2">
    <source>
        <dbReference type="Proteomes" id="UP000076408"/>
    </source>
</evidence>
<dbReference type="VEuPathDB" id="VectorBase:ASTEI01635"/>
<dbReference type="VEuPathDB" id="VectorBase:ASTE006452"/>
<dbReference type="STRING" id="30069.A0A182XZJ9"/>
<reference evidence="2" key="1">
    <citation type="journal article" date="2014" name="Genome Biol.">
        <title>Genome analysis of a major urban malaria vector mosquito, Anopheles stephensi.</title>
        <authorList>
            <person name="Jiang X."/>
            <person name="Peery A."/>
            <person name="Hall A.B."/>
            <person name="Sharma A."/>
            <person name="Chen X.G."/>
            <person name="Waterhouse R.M."/>
            <person name="Komissarov A."/>
            <person name="Riehle M.M."/>
            <person name="Shouche Y."/>
            <person name="Sharakhova M.V."/>
            <person name="Lawson D."/>
            <person name="Pakpour N."/>
            <person name="Arensburger P."/>
            <person name="Davidson V.L."/>
            <person name="Eiglmeier K."/>
            <person name="Emrich S."/>
            <person name="George P."/>
            <person name="Kennedy R.C."/>
            <person name="Mane S.P."/>
            <person name="Maslen G."/>
            <person name="Oringanje C."/>
            <person name="Qi Y."/>
            <person name="Settlage R."/>
            <person name="Tojo M."/>
            <person name="Tubio J.M."/>
            <person name="Unger M.F."/>
            <person name="Wang B."/>
            <person name="Vernick K.D."/>
            <person name="Ribeiro J.M."/>
            <person name="James A.A."/>
            <person name="Michel K."/>
            <person name="Riehle M.A."/>
            <person name="Luckhart S."/>
            <person name="Sharakhov I.V."/>
            <person name="Tu Z."/>
        </authorList>
    </citation>
    <scope>NUCLEOTIDE SEQUENCE [LARGE SCALE GENOMIC DNA]</scope>
    <source>
        <strain evidence="2">Indian</strain>
    </source>
</reference>
<protein>
    <submittedName>
        <fullName evidence="1">Uncharacterized protein</fullName>
    </submittedName>
</protein>
<reference evidence="1" key="2">
    <citation type="submission" date="2020-05" db="UniProtKB">
        <authorList>
            <consortium name="EnsemblMetazoa"/>
        </authorList>
    </citation>
    <scope>IDENTIFICATION</scope>
    <source>
        <strain evidence="1">Indian</strain>
    </source>
</reference>
<dbReference type="Proteomes" id="UP000076408">
    <property type="component" value="Unassembled WGS sequence"/>
</dbReference>
<sequence>MSVSFDVVSACWEPPKPDTPTELNLPFWLDPVWSDYLQGLDRSTLFSDSDEILNIPIPELKAINNLPPLNTPLELLSEHLSKFPFDLDK</sequence>
<keyword evidence="2" id="KW-1185">Reference proteome</keyword>
<proteinExistence type="predicted"/>
<evidence type="ECO:0000313" key="1">
    <source>
        <dbReference type="EnsemblMetazoa" id="ASTEI01635-PA"/>
    </source>
</evidence>
<organism evidence="1 2">
    <name type="scientific">Anopheles stephensi</name>
    <name type="common">Indo-Pakistan malaria mosquito</name>
    <dbReference type="NCBI Taxonomy" id="30069"/>
    <lineage>
        <taxon>Eukaryota</taxon>
        <taxon>Metazoa</taxon>
        <taxon>Ecdysozoa</taxon>
        <taxon>Arthropoda</taxon>
        <taxon>Hexapoda</taxon>
        <taxon>Insecta</taxon>
        <taxon>Pterygota</taxon>
        <taxon>Neoptera</taxon>
        <taxon>Endopterygota</taxon>
        <taxon>Diptera</taxon>
        <taxon>Nematocera</taxon>
        <taxon>Culicoidea</taxon>
        <taxon>Culicidae</taxon>
        <taxon>Anophelinae</taxon>
        <taxon>Anopheles</taxon>
    </lineage>
</organism>
<dbReference type="AlphaFoldDB" id="A0A182XZJ9"/>
<name>A0A182XZJ9_ANOST</name>